<dbReference type="OrthoDB" id="423498at2759"/>
<dbReference type="AlphaFoldDB" id="A0A6A6SR72"/>
<feature type="domain" description="SMP-30/Gluconolactonase/LRE-like region" evidence="2">
    <location>
        <begin position="18"/>
        <end position="268"/>
    </location>
</feature>
<dbReference type="InterPro" id="IPR011042">
    <property type="entry name" value="6-blade_b-propeller_TolB-like"/>
</dbReference>
<evidence type="ECO:0000313" key="3">
    <source>
        <dbReference type="EMBL" id="KAF2650032.1"/>
    </source>
</evidence>
<organism evidence="3 4">
    <name type="scientific">Lophiostoma macrostomum CBS 122681</name>
    <dbReference type="NCBI Taxonomy" id="1314788"/>
    <lineage>
        <taxon>Eukaryota</taxon>
        <taxon>Fungi</taxon>
        <taxon>Dikarya</taxon>
        <taxon>Ascomycota</taxon>
        <taxon>Pezizomycotina</taxon>
        <taxon>Dothideomycetes</taxon>
        <taxon>Pleosporomycetidae</taxon>
        <taxon>Pleosporales</taxon>
        <taxon>Lophiostomataceae</taxon>
        <taxon>Lophiostoma</taxon>
    </lineage>
</organism>
<proteinExistence type="predicted"/>
<dbReference type="Proteomes" id="UP000799324">
    <property type="component" value="Unassembled WGS sequence"/>
</dbReference>
<dbReference type="Gene3D" id="2.120.10.30">
    <property type="entry name" value="TolB, C-terminal domain"/>
    <property type="match status" value="1"/>
</dbReference>
<dbReference type="PANTHER" id="PTHR47572">
    <property type="entry name" value="LIPOPROTEIN-RELATED"/>
    <property type="match status" value="1"/>
</dbReference>
<accession>A0A6A6SR72</accession>
<dbReference type="GO" id="GO:0016787">
    <property type="term" value="F:hydrolase activity"/>
    <property type="evidence" value="ECO:0007669"/>
    <property type="project" value="UniProtKB-KW"/>
</dbReference>
<dbReference type="Pfam" id="PF08450">
    <property type="entry name" value="SGL"/>
    <property type="match status" value="1"/>
</dbReference>
<keyword evidence="1" id="KW-0378">Hydrolase</keyword>
<dbReference type="SUPFAM" id="SSF63829">
    <property type="entry name" value="Calcium-dependent phosphotriesterase"/>
    <property type="match status" value="1"/>
</dbReference>
<sequence>MSGIKEFTYQPLTDGMLFGEAPRYHNGLLYVSDMLGCTIYTIDPKSGEKNVLRKVEQQPNGMFFHPDGSLIYSSMFDAKLYRLKDGESTLYSDLSGIMTGYCGDMFIDQKGRVYLDDTGARVLHGETPSPGRLIMVDTDRTAKIVAEDLVFPNALLISKDGKSLFVAETFGAGLSRFDIGPKGELSKRRVFWSPTSLPDFAEKDAAGLMVKIDGGCLDDEGNIWLSMLGYEQFIRLDTDGNINARIKVKGHPTACYLGGDDGKTLFMVINQVPEGENIFAAMMAKKTTSGISTARVDIGTPKI</sequence>
<reference evidence="3" key="1">
    <citation type="journal article" date="2020" name="Stud. Mycol.">
        <title>101 Dothideomycetes genomes: a test case for predicting lifestyles and emergence of pathogens.</title>
        <authorList>
            <person name="Haridas S."/>
            <person name="Albert R."/>
            <person name="Binder M."/>
            <person name="Bloem J."/>
            <person name="Labutti K."/>
            <person name="Salamov A."/>
            <person name="Andreopoulos B."/>
            <person name="Baker S."/>
            <person name="Barry K."/>
            <person name="Bills G."/>
            <person name="Bluhm B."/>
            <person name="Cannon C."/>
            <person name="Castanera R."/>
            <person name="Culley D."/>
            <person name="Daum C."/>
            <person name="Ezra D."/>
            <person name="Gonzalez J."/>
            <person name="Henrissat B."/>
            <person name="Kuo A."/>
            <person name="Liang C."/>
            <person name="Lipzen A."/>
            <person name="Lutzoni F."/>
            <person name="Magnuson J."/>
            <person name="Mondo S."/>
            <person name="Nolan M."/>
            <person name="Ohm R."/>
            <person name="Pangilinan J."/>
            <person name="Park H.-J."/>
            <person name="Ramirez L."/>
            <person name="Alfaro M."/>
            <person name="Sun H."/>
            <person name="Tritt A."/>
            <person name="Yoshinaga Y."/>
            <person name="Zwiers L.-H."/>
            <person name="Turgeon B."/>
            <person name="Goodwin S."/>
            <person name="Spatafora J."/>
            <person name="Crous P."/>
            <person name="Grigoriev I."/>
        </authorList>
    </citation>
    <scope>NUCLEOTIDE SEQUENCE</scope>
    <source>
        <strain evidence="3">CBS 122681</strain>
    </source>
</reference>
<dbReference type="EMBL" id="MU004469">
    <property type="protein sequence ID" value="KAF2650032.1"/>
    <property type="molecule type" value="Genomic_DNA"/>
</dbReference>
<dbReference type="InterPro" id="IPR013658">
    <property type="entry name" value="SGL"/>
</dbReference>
<dbReference type="InterPro" id="IPR051262">
    <property type="entry name" value="SMP-30/CGR1_Lactonase"/>
</dbReference>
<evidence type="ECO:0000313" key="4">
    <source>
        <dbReference type="Proteomes" id="UP000799324"/>
    </source>
</evidence>
<dbReference type="PANTHER" id="PTHR47572:SF4">
    <property type="entry name" value="LACTONASE DRP35"/>
    <property type="match status" value="1"/>
</dbReference>
<name>A0A6A6SR72_9PLEO</name>
<protein>
    <submittedName>
        <fullName evidence="3">Calcium-dependent phosphotriesterase</fullName>
    </submittedName>
</protein>
<keyword evidence="4" id="KW-1185">Reference proteome</keyword>
<evidence type="ECO:0000259" key="2">
    <source>
        <dbReference type="Pfam" id="PF08450"/>
    </source>
</evidence>
<gene>
    <name evidence="3" type="ORF">K491DRAFT_732518</name>
</gene>
<evidence type="ECO:0000256" key="1">
    <source>
        <dbReference type="ARBA" id="ARBA00022801"/>
    </source>
</evidence>